<feature type="region of interest" description="Disordered" evidence="1">
    <location>
        <begin position="258"/>
        <end position="302"/>
    </location>
</feature>
<proteinExistence type="predicted"/>
<dbReference type="EMBL" id="NHYE01005612">
    <property type="protein sequence ID" value="PPQ67447.1"/>
    <property type="molecule type" value="Genomic_DNA"/>
</dbReference>
<reference evidence="3 4" key="1">
    <citation type="journal article" date="2018" name="Evol. Lett.">
        <title>Horizontal gene cluster transfer increased hallucinogenic mushroom diversity.</title>
        <authorList>
            <person name="Reynolds H.T."/>
            <person name="Vijayakumar V."/>
            <person name="Gluck-Thaler E."/>
            <person name="Korotkin H.B."/>
            <person name="Matheny P.B."/>
            <person name="Slot J.C."/>
        </authorList>
    </citation>
    <scope>NUCLEOTIDE SEQUENCE [LARGE SCALE GENOMIC DNA]</scope>
    <source>
        <strain evidence="3 4">SRW20</strain>
    </source>
</reference>
<organism evidence="3 4">
    <name type="scientific">Gymnopilus dilepis</name>
    <dbReference type="NCBI Taxonomy" id="231916"/>
    <lineage>
        <taxon>Eukaryota</taxon>
        <taxon>Fungi</taxon>
        <taxon>Dikarya</taxon>
        <taxon>Basidiomycota</taxon>
        <taxon>Agaricomycotina</taxon>
        <taxon>Agaricomycetes</taxon>
        <taxon>Agaricomycetidae</taxon>
        <taxon>Agaricales</taxon>
        <taxon>Agaricineae</taxon>
        <taxon>Hymenogastraceae</taxon>
        <taxon>Gymnopilus</taxon>
    </lineage>
</organism>
<keyword evidence="2" id="KW-1133">Transmembrane helix</keyword>
<keyword evidence="4" id="KW-1185">Reference proteome</keyword>
<keyword evidence="2" id="KW-0812">Transmembrane</keyword>
<protein>
    <recommendedName>
        <fullName evidence="5">Mid2 domain-containing protein</fullName>
    </recommendedName>
</protein>
<dbReference type="InParanoid" id="A0A409VMI0"/>
<name>A0A409VMI0_9AGAR</name>
<evidence type="ECO:0000256" key="2">
    <source>
        <dbReference type="SAM" id="Phobius"/>
    </source>
</evidence>
<keyword evidence="2" id="KW-0472">Membrane</keyword>
<feature type="transmembrane region" description="Helical" evidence="2">
    <location>
        <begin position="173"/>
        <end position="196"/>
    </location>
</feature>
<evidence type="ECO:0000256" key="1">
    <source>
        <dbReference type="SAM" id="MobiDB-lite"/>
    </source>
</evidence>
<dbReference type="STRING" id="231916.A0A409VMI0"/>
<evidence type="ECO:0000313" key="4">
    <source>
        <dbReference type="Proteomes" id="UP000284706"/>
    </source>
</evidence>
<dbReference type="AlphaFoldDB" id="A0A409VMI0"/>
<gene>
    <name evidence="3" type="ORF">CVT26_007241</name>
</gene>
<sequence>MVDAVNIDDTDPSITYSGSWQILSNSPLEFGGGVHSTTQNGASATITFKGTRLQMFCTVANGTGNETADFIFDGRSGPSLTRNSHPDMSYYKDGWFDSGPVPDDVHVLTVSNGGGPSDTPFQIDYFSVNGSVVQPSGTQTPSAAASSTSASNTPTGGLANTSPESRSKSSSTAAIVGGVIGGLIFLVFVIVLAFLYRRRRTQHIVFSSDLQETVETTRPRTLTSVTPFQLDSNPTTTSPSGESRTNIAFDNLTTLTEKAPLSDASLHPSSTPTASPDSSEAEPHPLTSRQRPQSDAPPSYEA</sequence>
<dbReference type="OrthoDB" id="3265734at2759"/>
<dbReference type="Gene3D" id="1.20.5.510">
    <property type="entry name" value="Single helix bin"/>
    <property type="match status" value="1"/>
</dbReference>
<comment type="caution">
    <text evidence="3">The sequence shown here is derived from an EMBL/GenBank/DDBJ whole genome shotgun (WGS) entry which is preliminary data.</text>
</comment>
<dbReference type="CDD" id="cd12087">
    <property type="entry name" value="TM_EGFR-like"/>
    <property type="match status" value="1"/>
</dbReference>
<feature type="compositionally biased region" description="Low complexity" evidence="1">
    <location>
        <begin position="268"/>
        <end position="278"/>
    </location>
</feature>
<feature type="region of interest" description="Disordered" evidence="1">
    <location>
        <begin position="210"/>
        <end position="245"/>
    </location>
</feature>
<evidence type="ECO:0000313" key="3">
    <source>
        <dbReference type="EMBL" id="PPQ67447.1"/>
    </source>
</evidence>
<dbReference type="Proteomes" id="UP000284706">
    <property type="component" value="Unassembled WGS sequence"/>
</dbReference>
<feature type="region of interest" description="Disordered" evidence="1">
    <location>
        <begin position="136"/>
        <end position="169"/>
    </location>
</feature>
<accession>A0A409VMI0</accession>
<evidence type="ECO:0008006" key="5">
    <source>
        <dbReference type="Google" id="ProtNLM"/>
    </source>
</evidence>
<dbReference type="Gene3D" id="2.60.120.260">
    <property type="entry name" value="Galactose-binding domain-like"/>
    <property type="match status" value="1"/>
</dbReference>